<accession>A0AAW7JKR1</accession>
<dbReference type="EMBL" id="JAUEIE010000003">
    <property type="protein sequence ID" value="MDN0022299.1"/>
    <property type="molecule type" value="Genomic_DNA"/>
</dbReference>
<dbReference type="AlphaFoldDB" id="A0AAW7JKR1"/>
<dbReference type="Proteomes" id="UP001168478">
    <property type="component" value="Unassembled WGS sequence"/>
</dbReference>
<reference evidence="4" key="2">
    <citation type="submission" date="2023-08" db="EMBL/GenBank/DDBJ databases">
        <title>Identification and characterization of horizontal gene transfer across gut microbiota members of farm animals based on homology search.</title>
        <authorList>
            <person name="Schwarzerova J."/>
            <person name="Nykrynova M."/>
            <person name="Jureckova K."/>
            <person name="Cejkova D."/>
            <person name="Rychlik I."/>
        </authorList>
    </citation>
    <scope>NUCLEOTIDE SEQUENCE</scope>
    <source>
        <strain evidence="4">ET15</strain>
        <strain evidence="3">ET37</strain>
    </source>
</reference>
<sequence length="273" mass="29452">MRKGFVLAVLPFFVLCGCTTSAGYGAYAGAGLGSILGSAIGGIAGGPRGSDIGTLIGMAGGAAVGGAAGSQLDRQRQSSYDDYDRERPRKRSRRHNDYSRQENRYDDSRSGFDPSNAGDDILYDFNGSDYTGDYSAGEQTVSMPSSSSVEELVSDYAYSPHVDIVNARFVDENHDNRISRGETCKVIFEIYNRGDKPVSNVRPVVMDATGNRHIYISPSVYVESIAPGRGVRYTAIVKADKRLKKGNVRICVSVLSGDTTISKVHEFNISTSK</sequence>
<dbReference type="Proteomes" id="UP001167831">
    <property type="component" value="Unassembled WGS sequence"/>
</dbReference>
<proteinExistence type="predicted"/>
<comment type="caution">
    <text evidence="4">The sequence shown here is derived from an EMBL/GenBank/DDBJ whole genome shotgun (WGS) entry which is preliminary data.</text>
</comment>
<keyword evidence="5" id="KW-1185">Reference proteome</keyword>
<keyword evidence="2" id="KW-0732">Signal</keyword>
<name>A0AAW7JKR1_9BACT</name>
<gene>
    <name evidence="3" type="ORF">QVN81_04565</name>
    <name evidence="4" type="ORF">QVN84_05100</name>
</gene>
<feature type="chain" id="PRO_5043510390" description="Glycine zipper domain-containing protein" evidence="2">
    <location>
        <begin position="23"/>
        <end position="273"/>
    </location>
</feature>
<dbReference type="PROSITE" id="PS51257">
    <property type="entry name" value="PROKAR_LIPOPROTEIN"/>
    <property type="match status" value="1"/>
</dbReference>
<reference evidence="4" key="1">
    <citation type="submission" date="2023-06" db="EMBL/GenBank/DDBJ databases">
        <authorList>
            <person name="Zeman M."/>
            <person name="Kubasova T."/>
            <person name="Jahodarova E."/>
            <person name="Nykrynova M."/>
            <person name="Rychlik I."/>
        </authorList>
    </citation>
    <scope>NUCLEOTIDE SEQUENCE</scope>
    <source>
        <strain evidence="4">ET15</strain>
        <strain evidence="3">ET37</strain>
    </source>
</reference>
<evidence type="ECO:0000313" key="3">
    <source>
        <dbReference type="EMBL" id="MDN0022299.1"/>
    </source>
</evidence>
<evidence type="ECO:0000256" key="1">
    <source>
        <dbReference type="SAM" id="MobiDB-lite"/>
    </source>
</evidence>
<feature type="compositionally biased region" description="Basic and acidic residues" evidence="1">
    <location>
        <begin position="95"/>
        <end position="110"/>
    </location>
</feature>
<dbReference type="EMBL" id="JAUEIF010000003">
    <property type="protein sequence ID" value="MDN0024898.1"/>
    <property type="molecule type" value="Genomic_DNA"/>
</dbReference>
<protein>
    <recommendedName>
        <fullName evidence="7">Glycine zipper domain-containing protein</fullName>
    </recommendedName>
</protein>
<evidence type="ECO:0000313" key="6">
    <source>
        <dbReference type="Proteomes" id="UP001168478"/>
    </source>
</evidence>
<feature type="region of interest" description="Disordered" evidence="1">
    <location>
        <begin position="66"/>
        <end position="117"/>
    </location>
</feature>
<evidence type="ECO:0000313" key="4">
    <source>
        <dbReference type="EMBL" id="MDN0024898.1"/>
    </source>
</evidence>
<evidence type="ECO:0008006" key="7">
    <source>
        <dbReference type="Google" id="ProtNLM"/>
    </source>
</evidence>
<organism evidence="4 6">
    <name type="scientific">Leyella lascolaii</name>
    <dbReference type="NCBI Taxonomy" id="1776379"/>
    <lineage>
        <taxon>Bacteria</taxon>
        <taxon>Pseudomonadati</taxon>
        <taxon>Bacteroidota</taxon>
        <taxon>Bacteroidia</taxon>
        <taxon>Bacteroidales</taxon>
        <taxon>Prevotellaceae</taxon>
        <taxon>Leyella</taxon>
    </lineage>
</organism>
<evidence type="ECO:0000313" key="5">
    <source>
        <dbReference type="Proteomes" id="UP001167831"/>
    </source>
</evidence>
<feature type="signal peptide" evidence="2">
    <location>
        <begin position="1"/>
        <end position="22"/>
    </location>
</feature>
<evidence type="ECO:0000256" key="2">
    <source>
        <dbReference type="SAM" id="SignalP"/>
    </source>
</evidence>
<dbReference type="RefSeq" id="WP_289824893.1">
    <property type="nucleotide sequence ID" value="NZ_JAUEIE010000003.1"/>
</dbReference>